<proteinExistence type="predicted"/>
<sequence>MCTVVIRIPEPGATAEPIRLLAVRDEDPARPWNPLGPWWPQLPDVVGVQDRLAGGAWLAARPGRLAVLLNRAGGPDLPAAQIASRGGIVLDAVNGATPRGELRTLGFNLVEVDGEGASIVSWDGQELRRERLSPGTHMIAHTDADDPATPRIAAWHAAFEAAPTDGDASGWWDPWLTVLAQSAELSPEDDRAIIRDNRPHGYPTQSLLACVASVSAQTTDVRYAELRHAGEWSPLSFEPPRG</sequence>
<reference evidence="1" key="1">
    <citation type="journal article" date="2014" name="Int. J. Syst. Evol. Microbiol.">
        <title>Complete genome sequence of Corynebacterium casei LMG S-19264T (=DSM 44701T), isolated from a smear-ripened cheese.</title>
        <authorList>
            <consortium name="US DOE Joint Genome Institute (JGI-PGF)"/>
            <person name="Walter F."/>
            <person name="Albersmeier A."/>
            <person name="Kalinowski J."/>
            <person name="Ruckert C."/>
        </authorList>
    </citation>
    <scope>NUCLEOTIDE SEQUENCE</scope>
    <source>
        <strain evidence="1">VKM Ac-1020</strain>
    </source>
</reference>
<evidence type="ECO:0000313" key="1">
    <source>
        <dbReference type="EMBL" id="GLJ62666.1"/>
    </source>
</evidence>
<dbReference type="Pfam" id="PF05742">
    <property type="entry name" value="TANGO2"/>
    <property type="match status" value="1"/>
</dbReference>
<dbReference type="RefSeq" id="WP_271174358.1">
    <property type="nucleotide sequence ID" value="NZ_BSEJ01000016.1"/>
</dbReference>
<reference evidence="1" key="2">
    <citation type="submission" date="2023-01" db="EMBL/GenBank/DDBJ databases">
        <authorList>
            <person name="Sun Q."/>
            <person name="Evtushenko L."/>
        </authorList>
    </citation>
    <scope>NUCLEOTIDE SEQUENCE</scope>
    <source>
        <strain evidence="1">VKM Ac-1020</strain>
    </source>
</reference>
<dbReference type="AlphaFoldDB" id="A0A9W6LXN4"/>
<evidence type="ECO:0008006" key="3">
    <source>
        <dbReference type="Google" id="ProtNLM"/>
    </source>
</evidence>
<dbReference type="Proteomes" id="UP001142462">
    <property type="component" value="Unassembled WGS sequence"/>
</dbReference>
<keyword evidence="2" id="KW-1185">Reference proteome</keyword>
<evidence type="ECO:0000313" key="2">
    <source>
        <dbReference type="Proteomes" id="UP001142462"/>
    </source>
</evidence>
<name>A0A9W6LXN4_9MICO</name>
<accession>A0A9W6LXN4</accession>
<organism evidence="1 2">
    <name type="scientific">Microbacterium barkeri</name>
    <dbReference type="NCBI Taxonomy" id="33917"/>
    <lineage>
        <taxon>Bacteria</taxon>
        <taxon>Bacillati</taxon>
        <taxon>Actinomycetota</taxon>
        <taxon>Actinomycetes</taxon>
        <taxon>Micrococcales</taxon>
        <taxon>Microbacteriaceae</taxon>
        <taxon>Microbacterium</taxon>
    </lineage>
</organism>
<gene>
    <name evidence="1" type="ORF">GCM10017576_27970</name>
</gene>
<dbReference type="EMBL" id="BSEJ01000016">
    <property type="protein sequence ID" value="GLJ62666.1"/>
    <property type="molecule type" value="Genomic_DNA"/>
</dbReference>
<dbReference type="InterPro" id="IPR008551">
    <property type="entry name" value="TANGO2"/>
</dbReference>
<comment type="caution">
    <text evidence="1">The sequence shown here is derived from an EMBL/GenBank/DDBJ whole genome shotgun (WGS) entry which is preliminary data.</text>
</comment>
<protein>
    <recommendedName>
        <fullName evidence="3">Transport and Golgi organization protein 2</fullName>
    </recommendedName>
</protein>